<dbReference type="PROSITE" id="PS51296">
    <property type="entry name" value="RIESKE"/>
    <property type="match status" value="1"/>
</dbReference>
<dbReference type="PRINTS" id="PR00090">
    <property type="entry name" value="RNGDIOXGNASE"/>
</dbReference>
<feature type="domain" description="Rieske" evidence="9">
    <location>
        <begin position="54"/>
        <end position="169"/>
    </location>
</feature>
<dbReference type="Pfam" id="PF00355">
    <property type="entry name" value="Rieske"/>
    <property type="match status" value="1"/>
</dbReference>
<sequence length="423" mass="47777">MPNDLMFDTPAATHAPDLGDLHWPDDAAEIPDWIYTDRRVYDREQERIFGGQTWNYLGLDAELPKPGDYIRSYLGSIPVVVARDDDGQVNVFENRCAHRGAEFCKTHRGNTRRFVCPYHQWSYDLSGALAGVPFKRGVDGKGGMPASFEQDQHNLRRVNVTCRNGVIFGSFKDDTPPLADYLGADLLTEFDTIFNGRKLKHLGTHRNVITGNWKLYQENLKDPYHATLLHTYLTTFGLFVAGNRTNIAVDPSGRHSALLNARPKVTNTLDAHKAEIKSFRAGMTLADPRVLEFFQEFESEWSSSAITIWPNLILLRQMNILSARQIVPTGPDAFMLIWTAFGYEDDSEDMTRHRLRQNNIFGPGGFLGIDDHEALKFVQDGLSRSVPRSGIAALGGDDDTPDTVITDRAIRLMYRHYREVMGL</sequence>
<dbReference type="EMBL" id="JACBYR010000001">
    <property type="protein sequence ID" value="NYE83183.1"/>
    <property type="molecule type" value="Genomic_DNA"/>
</dbReference>
<comment type="caution">
    <text evidence="10">The sequence shown here is derived from an EMBL/GenBank/DDBJ whole genome shotgun (WGS) entry which is preliminary data.</text>
</comment>
<evidence type="ECO:0000256" key="7">
    <source>
        <dbReference type="ARBA" id="ARBA00023014"/>
    </source>
</evidence>
<dbReference type="InterPro" id="IPR015881">
    <property type="entry name" value="ARHD_Rieske_2Fe_2S"/>
</dbReference>
<evidence type="ECO:0000313" key="11">
    <source>
        <dbReference type="Proteomes" id="UP000542125"/>
    </source>
</evidence>
<reference evidence="10 11" key="1">
    <citation type="submission" date="2020-07" db="EMBL/GenBank/DDBJ databases">
        <title>Genomic Encyclopedia of Type Strains, Phase IV (KMG-V): Genome sequencing to study the core and pangenomes of soil and plant-associated prokaryotes.</title>
        <authorList>
            <person name="Whitman W."/>
        </authorList>
    </citation>
    <scope>NUCLEOTIDE SEQUENCE [LARGE SCALE GENOMIC DNA]</scope>
    <source>
        <strain evidence="10 11">SAS40</strain>
    </source>
</reference>
<dbReference type="SUPFAM" id="SSF50022">
    <property type="entry name" value="ISP domain"/>
    <property type="match status" value="1"/>
</dbReference>
<dbReference type="RefSeq" id="WP_179586639.1">
    <property type="nucleotide sequence ID" value="NZ_JACBYR010000001.1"/>
</dbReference>
<keyword evidence="6" id="KW-0408">Iron</keyword>
<name>A0A7Y9IVC2_9BURK</name>
<dbReference type="GO" id="GO:0005506">
    <property type="term" value="F:iron ion binding"/>
    <property type="evidence" value="ECO:0007669"/>
    <property type="project" value="InterPro"/>
</dbReference>
<evidence type="ECO:0000256" key="8">
    <source>
        <dbReference type="ARBA" id="ARBA00023027"/>
    </source>
</evidence>
<proteinExistence type="inferred from homology"/>
<gene>
    <name evidence="10" type="ORF">FHW18_002454</name>
</gene>
<dbReference type="InterPro" id="IPR036922">
    <property type="entry name" value="Rieske_2Fe-2S_sf"/>
</dbReference>
<dbReference type="Gene3D" id="2.102.10.10">
    <property type="entry name" value="Rieske [2Fe-2S] iron-sulphur domain"/>
    <property type="match status" value="1"/>
</dbReference>
<evidence type="ECO:0000256" key="5">
    <source>
        <dbReference type="ARBA" id="ARBA00023002"/>
    </source>
</evidence>
<keyword evidence="4" id="KW-0479">Metal-binding</keyword>
<evidence type="ECO:0000259" key="9">
    <source>
        <dbReference type="PROSITE" id="PS51296"/>
    </source>
</evidence>
<dbReference type="Proteomes" id="UP000542125">
    <property type="component" value="Unassembled WGS sequence"/>
</dbReference>
<keyword evidence="3" id="KW-0001">2Fe-2S</keyword>
<keyword evidence="7" id="KW-0411">Iron-sulfur</keyword>
<keyword evidence="11" id="KW-1185">Reference proteome</keyword>
<comment type="similarity">
    <text evidence="2">Belongs to the bacterial ring-hydroxylating dioxygenase alpha subunit family.</text>
</comment>
<evidence type="ECO:0000256" key="3">
    <source>
        <dbReference type="ARBA" id="ARBA00022714"/>
    </source>
</evidence>
<dbReference type="Pfam" id="PF00848">
    <property type="entry name" value="Ring_hydroxyl_A"/>
    <property type="match status" value="1"/>
</dbReference>
<dbReference type="Gene3D" id="3.90.380.10">
    <property type="entry name" value="Naphthalene 1,2-dioxygenase Alpha Subunit, Chain A, domain 1"/>
    <property type="match status" value="1"/>
</dbReference>
<dbReference type="PANTHER" id="PTHR43756">
    <property type="entry name" value="CHOLINE MONOOXYGENASE, CHLOROPLASTIC"/>
    <property type="match status" value="1"/>
</dbReference>
<comment type="cofactor">
    <cofactor evidence="1">
        <name>Fe cation</name>
        <dbReference type="ChEBI" id="CHEBI:24875"/>
    </cofactor>
</comment>
<dbReference type="InterPro" id="IPR001663">
    <property type="entry name" value="Rng_hydr_dOase-A"/>
</dbReference>
<dbReference type="PANTHER" id="PTHR43756:SF5">
    <property type="entry name" value="CHOLINE MONOOXYGENASE, CHLOROPLASTIC"/>
    <property type="match status" value="1"/>
</dbReference>
<keyword evidence="5" id="KW-0560">Oxidoreductase</keyword>
<evidence type="ECO:0000256" key="6">
    <source>
        <dbReference type="ARBA" id="ARBA00023004"/>
    </source>
</evidence>
<evidence type="ECO:0000256" key="2">
    <source>
        <dbReference type="ARBA" id="ARBA00008751"/>
    </source>
</evidence>
<dbReference type="PROSITE" id="PS00570">
    <property type="entry name" value="RING_HYDROXYL_ALPHA"/>
    <property type="match status" value="1"/>
</dbReference>
<keyword evidence="8" id="KW-0520">NAD</keyword>
<dbReference type="SUPFAM" id="SSF55961">
    <property type="entry name" value="Bet v1-like"/>
    <property type="match status" value="1"/>
</dbReference>
<dbReference type="InterPro" id="IPR015879">
    <property type="entry name" value="Ring_hydroxy_dOase_asu_C_dom"/>
</dbReference>
<dbReference type="GO" id="GO:0051537">
    <property type="term" value="F:2 iron, 2 sulfur cluster binding"/>
    <property type="evidence" value="ECO:0007669"/>
    <property type="project" value="UniProtKB-KW"/>
</dbReference>
<evidence type="ECO:0000256" key="4">
    <source>
        <dbReference type="ARBA" id="ARBA00022723"/>
    </source>
</evidence>
<dbReference type="AlphaFoldDB" id="A0A7Y9IVC2"/>
<protein>
    <submittedName>
        <fullName evidence="10">Phenylpropionate dioxygenase-like ring-hydroxylating dioxygenase large terminal subunit</fullName>
    </submittedName>
</protein>
<evidence type="ECO:0000256" key="1">
    <source>
        <dbReference type="ARBA" id="ARBA00001962"/>
    </source>
</evidence>
<evidence type="ECO:0000313" key="10">
    <source>
        <dbReference type="EMBL" id="NYE83183.1"/>
    </source>
</evidence>
<accession>A0A7Y9IVC2</accession>
<dbReference type="InterPro" id="IPR017941">
    <property type="entry name" value="Rieske_2Fe-2S"/>
</dbReference>
<organism evidence="10 11">
    <name type="scientific">Pigmentiphaga litoralis</name>
    <dbReference type="NCBI Taxonomy" id="516702"/>
    <lineage>
        <taxon>Bacteria</taxon>
        <taxon>Pseudomonadati</taxon>
        <taxon>Pseudomonadota</taxon>
        <taxon>Betaproteobacteria</taxon>
        <taxon>Burkholderiales</taxon>
        <taxon>Alcaligenaceae</taxon>
        <taxon>Pigmentiphaga</taxon>
    </lineage>
</organism>
<keyword evidence="10" id="KW-0223">Dioxygenase</keyword>
<dbReference type="GO" id="GO:0051213">
    <property type="term" value="F:dioxygenase activity"/>
    <property type="evidence" value="ECO:0007669"/>
    <property type="project" value="UniProtKB-KW"/>
</dbReference>